<dbReference type="CDD" id="cd00671">
    <property type="entry name" value="ArgRS_core"/>
    <property type="match status" value="1"/>
</dbReference>
<sequence>MKSRIAEQIKIAAGVDFSQIEIESWIEKPKFSTMGDFAFPCFRLAKEFKKAPNLIAAEIAQTFKLKEVERTEAVGGYLNFYLDLPLYSAKVLKEVIDKRAGYGQKDLGKGKSISIDLSSPNIAKPFSMGHLRSTVIGNALANVTEKLGYKVIRINHIGDWGTQFGKLITAYQKWGSEEQVKTSPIAELHKLYVYFHEQAELNPSLDDEARVWFKRLEDGDEEAVRLWEWFRKVSLEAFSAVYEKLNISFDSFNGEAFYNDKMNDVIAMLEDEGLIEESEGARVVRLDDEGLPPCLIQKRDGATLYATRDLAAAFYRKREYSFEKSLYVVGNEQSLHFKQLKAILKKLNILWAEDLVHISFGMMLKDGKKMSTRKGKIVLLEKVLEQSTALAAEAIEEKNPNLKEKQQVAEAVGIGAIMFHDLKVFRQNDVHFELKDMLRFEGETGPYVQYAHARACSILRKAAVKDSSFSNSKVAPASFGEEERAIVMKISAFEEVIEEAFAEWDPSKIAKYAIDLAQLFNQYYAHTHILNELDEEVKAQRLLLLESITIVLKESLRLLGIQAPEEM</sequence>
<evidence type="ECO:0000256" key="9">
    <source>
        <dbReference type="ARBA" id="ARBA00023146"/>
    </source>
</evidence>
<evidence type="ECO:0000256" key="1">
    <source>
        <dbReference type="ARBA" id="ARBA00004496"/>
    </source>
</evidence>
<evidence type="ECO:0000256" key="4">
    <source>
        <dbReference type="ARBA" id="ARBA00022490"/>
    </source>
</evidence>
<dbReference type="PRINTS" id="PR01038">
    <property type="entry name" value="TRNASYNTHARG"/>
</dbReference>
<dbReference type="CDD" id="cd07956">
    <property type="entry name" value="Anticodon_Ia_Arg"/>
    <property type="match status" value="1"/>
</dbReference>
<comment type="catalytic activity">
    <reaction evidence="10 11">
        <text>tRNA(Arg) + L-arginine + ATP = L-arginyl-tRNA(Arg) + AMP + diphosphate</text>
        <dbReference type="Rhea" id="RHEA:20301"/>
        <dbReference type="Rhea" id="RHEA-COMP:9658"/>
        <dbReference type="Rhea" id="RHEA-COMP:9673"/>
        <dbReference type="ChEBI" id="CHEBI:30616"/>
        <dbReference type="ChEBI" id="CHEBI:32682"/>
        <dbReference type="ChEBI" id="CHEBI:33019"/>
        <dbReference type="ChEBI" id="CHEBI:78442"/>
        <dbReference type="ChEBI" id="CHEBI:78513"/>
        <dbReference type="ChEBI" id="CHEBI:456215"/>
        <dbReference type="EC" id="6.1.1.19"/>
    </reaction>
</comment>
<dbReference type="InterPro" id="IPR009080">
    <property type="entry name" value="tRNAsynth_Ia_anticodon-bd"/>
</dbReference>
<evidence type="ECO:0000256" key="6">
    <source>
        <dbReference type="ARBA" id="ARBA00022741"/>
    </source>
</evidence>
<dbReference type="PATRIC" id="fig|220754.4.peg.148"/>
<dbReference type="SUPFAM" id="SSF47323">
    <property type="entry name" value="Anticodon-binding domain of a subclass of class I aminoacyl-tRNA synthetases"/>
    <property type="match status" value="1"/>
</dbReference>
<comment type="caution">
    <text evidence="15">The sequence shown here is derived from an EMBL/GenBank/DDBJ whole genome shotgun (WGS) entry which is preliminary data.</text>
</comment>
<keyword evidence="8 11" id="KW-0648">Protein biosynthesis</keyword>
<keyword evidence="16" id="KW-1185">Reference proteome</keyword>
<proteinExistence type="inferred from homology"/>
<comment type="subcellular location">
    <subcellularLocation>
        <location evidence="1 11">Cytoplasm</location>
    </subcellularLocation>
</comment>
<evidence type="ECO:0000313" key="16">
    <source>
        <dbReference type="Proteomes" id="UP000031972"/>
    </source>
</evidence>
<evidence type="ECO:0000256" key="8">
    <source>
        <dbReference type="ARBA" id="ARBA00022917"/>
    </source>
</evidence>
<dbReference type="InterPro" id="IPR008909">
    <property type="entry name" value="DALR_anticod-bd"/>
</dbReference>
<dbReference type="SUPFAM" id="SSF55190">
    <property type="entry name" value="Arginyl-tRNA synthetase (ArgRS), N-terminal 'additional' domain"/>
    <property type="match status" value="1"/>
</dbReference>
<name>A0A0C2W897_9BACL</name>
<dbReference type="EMBL" id="JXRR01000001">
    <property type="protein sequence ID" value="KIL52816.1"/>
    <property type="molecule type" value="Genomic_DNA"/>
</dbReference>
<dbReference type="GO" id="GO:0005737">
    <property type="term" value="C:cytoplasm"/>
    <property type="evidence" value="ECO:0007669"/>
    <property type="project" value="UniProtKB-SubCell"/>
</dbReference>
<gene>
    <name evidence="11" type="primary">argS</name>
    <name evidence="15" type="ORF">KR50_01450</name>
</gene>
<evidence type="ECO:0000256" key="10">
    <source>
        <dbReference type="ARBA" id="ARBA00049339"/>
    </source>
</evidence>
<keyword evidence="7 11" id="KW-0067">ATP-binding</keyword>
<evidence type="ECO:0000256" key="12">
    <source>
        <dbReference type="RuleBase" id="RU363038"/>
    </source>
</evidence>
<dbReference type="Pfam" id="PF00750">
    <property type="entry name" value="tRNA-synt_1d"/>
    <property type="match status" value="1"/>
</dbReference>
<evidence type="ECO:0000259" key="14">
    <source>
        <dbReference type="SMART" id="SM01016"/>
    </source>
</evidence>
<dbReference type="InterPro" id="IPR035684">
    <property type="entry name" value="ArgRS_core"/>
</dbReference>
<keyword evidence="6 11" id="KW-0547">Nucleotide-binding</keyword>
<keyword evidence="5 11" id="KW-0436">Ligase</keyword>
<dbReference type="FunFam" id="3.40.50.620:FF:000116">
    <property type="entry name" value="Arginine--tRNA ligase"/>
    <property type="match status" value="1"/>
</dbReference>
<protein>
    <recommendedName>
        <fullName evidence="11">Arginine--tRNA ligase</fullName>
        <ecNumber evidence="11">6.1.1.19</ecNumber>
    </recommendedName>
    <alternativeName>
        <fullName evidence="11">Arginyl-tRNA synthetase</fullName>
        <shortName evidence="11">ArgRS</shortName>
    </alternativeName>
</protein>
<dbReference type="OrthoDB" id="9805987at2"/>
<dbReference type="PANTHER" id="PTHR11956">
    <property type="entry name" value="ARGINYL-TRNA SYNTHETASE"/>
    <property type="match status" value="1"/>
</dbReference>
<dbReference type="EC" id="6.1.1.19" evidence="11"/>
<evidence type="ECO:0000256" key="11">
    <source>
        <dbReference type="HAMAP-Rule" id="MF_00123"/>
    </source>
</evidence>
<dbReference type="NCBIfam" id="TIGR00456">
    <property type="entry name" value="argS"/>
    <property type="match status" value="1"/>
</dbReference>
<comment type="subunit">
    <text evidence="3 11">Monomer.</text>
</comment>
<keyword evidence="9 11" id="KW-0030">Aminoacyl-tRNA synthetase</keyword>
<dbReference type="InterPro" id="IPR005148">
    <property type="entry name" value="Arg-tRNA-synth_N"/>
</dbReference>
<dbReference type="Proteomes" id="UP000031972">
    <property type="component" value="Unassembled WGS sequence"/>
</dbReference>
<dbReference type="HAMAP" id="MF_00123">
    <property type="entry name" value="Arg_tRNA_synth"/>
    <property type="match status" value="1"/>
</dbReference>
<dbReference type="GO" id="GO:0006420">
    <property type="term" value="P:arginyl-tRNA aminoacylation"/>
    <property type="evidence" value="ECO:0007669"/>
    <property type="project" value="UniProtKB-UniRule"/>
</dbReference>
<keyword evidence="4 11" id="KW-0963">Cytoplasm</keyword>
<dbReference type="GO" id="GO:0005524">
    <property type="term" value="F:ATP binding"/>
    <property type="evidence" value="ECO:0007669"/>
    <property type="project" value="UniProtKB-UniRule"/>
</dbReference>
<evidence type="ECO:0000256" key="3">
    <source>
        <dbReference type="ARBA" id="ARBA00011245"/>
    </source>
</evidence>
<dbReference type="Gene3D" id="3.30.1360.70">
    <property type="entry name" value="Arginyl tRNA synthetase N-terminal domain"/>
    <property type="match status" value="1"/>
</dbReference>
<dbReference type="InterPro" id="IPR014729">
    <property type="entry name" value="Rossmann-like_a/b/a_fold"/>
</dbReference>
<dbReference type="SUPFAM" id="SSF52374">
    <property type="entry name" value="Nucleotidylyl transferase"/>
    <property type="match status" value="1"/>
</dbReference>
<accession>A0A0C2W897</accession>
<comment type="similarity">
    <text evidence="2 11 12">Belongs to the class-I aminoacyl-tRNA synthetase family.</text>
</comment>
<dbReference type="FunFam" id="1.10.730.10:FF:000006">
    <property type="entry name" value="Arginyl-tRNA synthetase 2, mitochondrial"/>
    <property type="match status" value="1"/>
</dbReference>
<dbReference type="Gene3D" id="3.40.50.620">
    <property type="entry name" value="HUPs"/>
    <property type="match status" value="1"/>
</dbReference>
<feature type="short sequence motif" description="'HIGH' region" evidence="11">
    <location>
        <begin position="120"/>
        <end position="130"/>
    </location>
</feature>
<dbReference type="Pfam" id="PF03485">
    <property type="entry name" value="Arg_tRNA_synt_N"/>
    <property type="match status" value="1"/>
</dbReference>
<dbReference type="SMART" id="SM01016">
    <property type="entry name" value="Arg_tRNA_synt_N"/>
    <property type="match status" value="1"/>
</dbReference>
<dbReference type="InterPro" id="IPR036695">
    <property type="entry name" value="Arg-tRNA-synth_N_sf"/>
</dbReference>
<evidence type="ECO:0000259" key="13">
    <source>
        <dbReference type="SMART" id="SM00836"/>
    </source>
</evidence>
<feature type="domain" description="Arginyl tRNA synthetase N-terminal" evidence="14">
    <location>
        <begin position="3"/>
        <end position="82"/>
    </location>
</feature>
<dbReference type="InterPro" id="IPR001278">
    <property type="entry name" value="Arg-tRNA-ligase"/>
</dbReference>
<reference evidence="15 16" key="1">
    <citation type="submission" date="2015-01" db="EMBL/GenBank/DDBJ databases">
        <title>Jeotgalibacillus campisalis genome sequencing.</title>
        <authorList>
            <person name="Goh K.M."/>
            <person name="Chan K.-G."/>
            <person name="Yaakop A.S."/>
            <person name="Ee R."/>
            <person name="Gan H.M."/>
            <person name="Chan C.S."/>
        </authorList>
    </citation>
    <scope>NUCLEOTIDE SEQUENCE [LARGE SCALE GENOMIC DNA]</scope>
    <source>
        <strain evidence="15 16">SF-57</strain>
    </source>
</reference>
<evidence type="ECO:0000313" key="15">
    <source>
        <dbReference type="EMBL" id="KIL52816.1"/>
    </source>
</evidence>
<organism evidence="15 16">
    <name type="scientific">Jeotgalibacillus campisalis</name>
    <dbReference type="NCBI Taxonomy" id="220754"/>
    <lineage>
        <taxon>Bacteria</taxon>
        <taxon>Bacillati</taxon>
        <taxon>Bacillota</taxon>
        <taxon>Bacilli</taxon>
        <taxon>Bacillales</taxon>
        <taxon>Caryophanaceae</taxon>
        <taxon>Jeotgalibacillus</taxon>
    </lineage>
</organism>
<dbReference type="Gene3D" id="1.10.730.10">
    <property type="entry name" value="Isoleucyl-tRNA Synthetase, Domain 1"/>
    <property type="match status" value="1"/>
</dbReference>
<dbReference type="PANTHER" id="PTHR11956:SF5">
    <property type="entry name" value="ARGININE--TRNA LIGASE, CYTOPLASMIC"/>
    <property type="match status" value="1"/>
</dbReference>
<evidence type="ECO:0000256" key="5">
    <source>
        <dbReference type="ARBA" id="ARBA00022598"/>
    </source>
</evidence>
<dbReference type="SMART" id="SM00836">
    <property type="entry name" value="DALR_1"/>
    <property type="match status" value="1"/>
</dbReference>
<dbReference type="AlphaFoldDB" id="A0A0C2W897"/>
<feature type="domain" description="DALR anticodon binding" evidence="13">
    <location>
        <begin position="448"/>
        <end position="567"/>
    </location>
</feature>
<evidence type="ECO:0000256" key="2">
    <source>
        <dbReference type="ARBA" id="ARBA00005594"/>
    </source>
</evidence>
<evidence type="ECO:0000256" key="7">
    <source>
        <dbReference type="ARBA" id="ARBA00022840"/>
    </source>
</evidence>
<dbReference type="GO" id="GO:0004814">
    <property type="term" value="F:arginine-tRNA ligase activity"/>
    <property type="evidence" value="ECO:0007669"/>
    <property type="project" value="UniProtKB-UniRule"/>
</dbReference>
<dbReference type="Pfam" id="PF05746">
    <property type="entry name" value="DALR_1"/>
    <property type="match status" value="1"/>
</dbReference>